<dbReference type="CDD" id="cd02440">
    <property type="entry name" value="AdoMet_MTases"/>
    <property type="match status" value="1"/>
</dbReference>
<dbReference type="EMBL" id="CP036279">
    <property type="protein sequence ID" value="QDU59201.1"/>
    <property type="molecule type" value="Genomic_DNA"/>
</dbReference>
<dbReference type="AlphaFoldDB" id="A0A518AWW9"/>
<dbReference type="OrthoDB" id="9772751at2"/>
<reference evidence="2 3" key="1">
    <citation type="submission" date="2019-02" db="EMBL/GenBank/DDBJ databases">
        <title>Deep-cultivation of Planctomycetes and their phenomic and genomic characterization uncovers novel biology.</title>
        <authorList>
            <person name="Wiegand S."/>
            <person name="Jogler M."/>
            <person name="Boedeker C."/>
            <person name="Pinto D."/>
            <person name="Vollmers J."/>
            <person name="Rivas-Marin E."/>
            <person name="Kohn T."/>
            <person name="Peeters S.H."/>
            <person name="Heuer A."/>
            <person name="Rast P."/>
            <person name="Oberbeckmann S."/>
            <person name="Bunk B."/>
            <person name="Jeske O."/>
            <person name="Meyerdierks A."/>
            <person name="Storesund J.E."/>
            <person name="Kallscheuer N."/>
            <person name="Luecker S."/>
            <person name="Lage O.M."/>
            <person name="Pohl T."/>
            <person name="Merkel B.J."/>
            <person name="Hornburger P."/>
            <person name="Mueller R.-W."/>
            <person name="Bruemmer F."/>
            <person name="Labrenz M."/>
            <person name="Spormann A.M."/>
            <person name="Op den Camp H."/>
            <person name="Overmann J."/>
            <person name="Amann R."/>
            <person name="Jetten M.S.M."/>
            <person name="Mascher T."/>
            <person name="Medema M.H."/>
            <person name="Devos D.P."/>
            <person name="Kaster A.-K."/>
            <person name="Ovreas L."/>
            <person name="Rohde M."/>
            <person name="Galperin M.Y."/>
            <person name="Jogler C."/>
        </authorList>
    </citation>
    <scope>NUCLEOTIDE SEQUENCE [LARGE SCALE GENOMIC DNA]</scope>
    <source>
        <strain evidence="2 3">Pan216</strain>
    </source>
</reference>
<name>A0A518AWW9_9BACT</name>
<dbReference type="SUPFAM" id="SSF53335">
    <property type="entry name" value="S-adenosyl-L-methionine-dependent methyltransferases"/>
    <property type="match status" value="1"/>
</dbReference>
<evidence type="ECO:0000259" key="1">
    <source>
        <dbReference type="Pfam" id="PF08241"/>
    </source>
</evidence>
<protein>
    <recommendedName>
        <fullName evidence="1">Methyltransferase type 11 domain-containing protein</fullName>
    </recommendedName>
</protein>
<dbReference type="Pfam" id="PF08241">
    <property type="entry name" value="Methyltransf_11"/>
    <property type="match status" value="1"/>
</dbReference>
<dbReference type="Proteomes" id="UP000317093">
    <property type="component" value="Chromosome"/>
</dbReference>
<dbReference type="PANTHER" id="PTHR42912:SF45">
    <property type="entry name" value="23S RRNA (GUANINE(745)-N(1))-METHYLTRANSFERASE"/>
    <property type="match status" value="1"/>
</dbReference>
<dbReference type="InterPro" id="IPR050508">
    <property type="entry name" value="Methyltransf_Superfamily"/>
</dbReference>
<gene>
    <name evidence="2" type="ORF">Pan216_00280</name>
</gene>
<dbReference type="Gene3D" id="3.40.50.150">
    <property type="entry name" value="Vaccinia Virus protein VP39"/>
    <property type="match status" value="1"/>
</dbReference>
<dbReference type="PANTHER" id="PTHR42912">
    <property type="entry name" value="METHYLTRANSFERASE"/>
    <property type="match status" value="1"/>
</dbReference>
<evidence type="ECO:0000313" key="2">
    <source>
        <dbReference type="EMBL" id="QDU59201.1"/>
    </source>
</evidence>
<dbReference type="KEGG" id="knv:Pan216_00280"/>
<evidence type="ECO:0000313" key="3">
    <source>
        <dbReference type="Proteomes" id="UP000317093"/>
    </source>
</evidence>
<organism evidence="2 3">
    <name type="scientific">Kolteria novifilia</name>
    <dbReference type="NCBI Taxonomy" id="2527975"/>
    <lineage>
        <taxon>Bacteria</taxon>
        <taxon>Pseudomonadati</taxon>
        <taxon>Planctomycetota</taxon>
        <taxon>Planctomycetia</taxon>
        <taxon>Kolteriales</taxon>
        <taxon>Kolteriaceae</taxon>
        <taxon>Kolteria</taxon>
    </lineage>
</organism>
<dbReference type="RefSeq" id="WP_145253213.1">
    <property type="nucleotide sequence ID" value="NZ_CP036279.1"/>
</dbReference>
<dbReference type="InterPro" id="IPR013216">
    <property type="entry name" value="Methyltransf_11"/>
</dbReference>
<feature type="domain" description="Methyltransferase type 11" evidence="1">
    <location>
        <begin position="52"/>
        <end position="147"/>
    </location>
</feature>
<dbReference type="InterPro" id="IPR029063">
    <property type="entry name" value="SAM-dependent_MTases_sf"/>
</dbReference>
<sequence>MSQKKNKAAWDQIAQARNNFSKVATDRECRDPLGTLDSRGWLPRSVAGLDVLCLASGGGWQSILYASAGASVTVVDLSPEMLSLDVREAKRRELDVRAIEASMDHLPMLGSATFDIVHQPVSTCYVSDIGKVYAEIARVLRGGGLYISQHKTPTSLQVTRQCSSNEFVVGLEYYRTTSLPSVEDGRYREEGAIEYLHRWEELVGELCRQGLVIEDLREPYRGERFAISGSHGHRGRFVAPYVRIKARRLPMS</sequence>
<keyword evidence="3" id="KW-1185">Reference proteome</keyword>
<accession>A0A518AWW9</accession>
<dbReference type="GO" id="GO:0008757">
    <property type="term" value="F:S-adenosylmethionine-dependent methyltransferase activity"/>
    <property type="evidence" value="ECO:0007669"/>
    <property type="project" value="InterPro"/>
</dbReference>
<proteinExistence type="predicted"/>